<accession>A0A8W7PLI5</accession>
<sequence>MGANEETTSPRVSVITEGSTTTTGISFAIACSCRWHKKQKVGDLLLQPDCKGAHIFGCPEPLPARNCNGQPNKLRGFEPKTPDISLGEERTLREDQWTADGWAEQKKAVCRYKMRMMRTENFSNKMYHPSTTSRHKVRVARITEQANDRFQSLSMTVPEGACVEVLETFEACGMRQSSNLAYVEHGRDGDLLCCD</sequence>
<dbReference type="Proteomes" id="UP000075882">
    <property type="component" value="Unassembled WGS sequence"/>
</dbReference>
<dbReference type="EnsemblMetazoa" id="ACOM034004-RA">
    <property type="protein sequence ID" value="ACOM034004-PA.1"/>
    <property type="gene ID" value="ACOM034004"/>
</dbReference>
<dbReference type="AlphaFoldDB" id="A0A8W7PLI5"/>
<organism evidence="1">
    <name type="scientific">Anopheles coluzzii</name>
    <name type="common">African malaria mosquito</name>
    <dbReference type="NCBI Taxonomy" id="1518534"/>
    <lineage>
        <taxon>Eukaryota</taxon>
        <taxon>Metazoa</taxon>
        <taxon>Ecdysozoa</taxon>
        <taxon>Arthropoda</taxon>
        <taxon>Hexapoda</taxon>
        <taxon>Insecta</taxon>
        <taxon>Pterygota</taxon>
        <taxon>Neoptera</taxon>
        <taxon>Endopterygota</taxon>
        <taxon>Diptera</taxon>
        <taxon>Nematocera</taxon>
        <taxon>Culicoidea</taxon>
        <taxon>Culicidae</taxon>
        <taxon>Anophelinae</taxon>
        <taxon>Anopheles</taxon>
    </lineage>
</organism>
<reference evidence="1" key="1">
    <citation type="submission" date="2022-08" db="UniProtKB">
        <authorList>
            <consortium name="EnsemblMetazoa"/>
        </authorList>
    </citation>
    <scope>IDENTIFICATION</scope>
</reference>
<evidence type="ECO:0000313" key="1">
    <source>
        <dbReference type="EnsemblMetazoa" id="ACOM034004-PA.1"/>
    </source>
</evidence>
<name>A0A8W7PLI5_ANOCL</name>
<proteinExistence type="predicted"/>
<protein>
    <submittedName>
        <fullName evidence="1">Uncharacterized protein</fullName>
    </submittedName>
</protein>